<dbReference type="OrthoDB" id="202825at2759"/>
<keyword evidence="3" id="KW-1185">Reference proteome</keyword>
<dbReference type="Gene3D" id="3.30.1490.20">
    <property type="entry name" value="ATP-grasp fold, A domain"/>
    <property type="match status" value="1"/>
</dbReference>
<evidence type="ECO:0000256" key="1">
    <source>
        <dbReference type="SAM" id="MobiDB-lite"/>
    </source>
</evidence>
<feature type="compositionally biased region" description="Polar residues" evidence="1">
    <location>
        <begin position="499"/>
        <end position="514"/>
    </location>
</feature>
<feature type="region of interest" description="Disordered" evidence="1">
    <location>
        <begin position="348"/>
        <end position="399"/>
    </location>
</feature>
<dbReference type="EMBL" id="CCKQ01010626">
    <property type="protein sequence ID" value="CDW82147.1"/>
    <property type="molecule type" value="Genomic_DNA"/>
</dbReference>
<reference evidence="2 3" key="1">
    <citation type="submission" date="2014-06" db="EMBL/GenBank/DDBJ databases">
        <authorList>
            <person name="Swart Estienne"/>
        </authorList>
    </citation>
    <scope>NUCLEOTIDE SEQUENCE [LARGE SCALE GENOMIC DNA]</scope>
    <source>
        <strain evidence="2 3">130c</strain>
    </source>
</reference>
<dbReference type="InParanoid" id="A0A078AL52"/>
<dbReference type="PROSITE" id="PS51221">
    <property type="entry name" value="TTL"/>
    <property type="match status" value="1"/>
</dbReference>
<organism evidence="2 3">
    <name type="scientific">Stylonychia lemnae</name>
    <name type="common">Ciliate</name>
    <dbReference type="NCBI Taxonomy" id="5949"/>
    <lineage>
        <taxon>Eukaryota</taxon>
        <taxon>Sar</taxon>
        <taxon>Alveolata</taxon>
        <taxon>Ciliophora</taxon>
        <taxon>Intramacronucleata</taxon>
        <taxon>Spirotrichea</taxon>
        <taxon>Stichotrichia</taxon>
        <taxon>Sporadotrichida</taxon>
        <taxon>Oxytrichidae</taxon>
        <taxon>Stylonychinae</taxon>
        <taxon>Stylonychia</taxon>
    </lineage>
</organism>
<dbReference type="AlphaFoldDB" id="A0A078AL52"/>
<proteinExistence type="predicted"/>
<dbReference type="Proteomes" id="UP000039865">
    <property type="component" value="Unassembled WGS sequence"/>
</dbReference>
<feature type="compositionally biased region" description="Basic residues" evidence="1">
    <location>
        <begin position="445"/>
        <end position="455"/>
    </location>
</feature>
<dbReference type="Pfam" id="PF03133">
    <property type="entry name" value="TTL"/>
    <property type="match status" value="1"/>
</dbReference>
<feature type="region of interest" description="Disordered" evidence="1">
    <location>
        <begin position="499"/>
        <end position="558"/>
    </location>
</feature>
<feature type="compositionally biased region" description="Basic and acidic residues" evidence="1">
    <location>
        <begin position="368"/>
        <end position="399"/>
    </location>
</feature>
<accession>A0A078AL52</accession>
<dbReference type="GO" id="GO:0005524">
    <property type="term" value="F:ATP binding"/>
    <property type="evidence" value="ECO:0007669"/>
    <property type="project" value="InterPro"/>
</dbReference>
<dbReference type="Gene3D" id="3.30.470.20">
    <property type="entry name" value="ATP-grasp fold, B domain"/>
    <property type="match status" value="1"/>
</dbReference>
<dbReference type="InterPro" id="IPR013815">
    <property type="entry name" value="ATP_grasp_subdomain_1"/>
</dbReference>
<feature type="compositionally biased region" description="Polar residues" evidence="1">
    <location>
        <begin position="354"/>
        <end position="366"/>
    </location>
</feature>
<feature type="compositionally biased region" description="Basic and acidic residues" evidence="1">
    <location>
        <begin position="516"/>
        <end position="553"/>
    </location>
</feature>
<dbReference type="SUPFAM" id="SSF56059">
    <property type="entry name" value="Glutathione synthetase ATP-binding domain-like"/>
    <property type="match status" value="1"/>
</dbReference>
<name>A0A078AL52_STYLE</name>
<gene>
    <name evidence="2" type="primary">Contig1216.g1321</name>
    <name evidence="2" type="ORF">STYLEM_11176</name>
</gene>
<dbReference type="PANTHER" id="PTHR46069:SF1">
    <property type="entry name" value="CHROMOSOME UNDETERMINED SCAFFOLD_125, WHOLE GENOME SHOTGUN SEQUENCE"/>
    <property type="match status" value="1"/>
</dbReference>
<dbReference type="PANTHER" id="PTHR46069">
    <property type="entry name" value="TUBULIN TYROSINE LIGASE"/>
    <property type="match status" value="1"/>
</dbReference>
<dbReference type="InterPro" id="IPR004344">
    <property type="entry name" value="TTL/TTLL_fam"/>
</dbReference>
<evidence type="ECO:0000313" key="2">
    <source>
        <dbReference type="EMBL" id="CDW82147.1"/>
    </source>
</evidence>
<feature type="compositionally biased region" description="Polar residues" evidence="1">
    <location>
        <begin position="456"/>
        <end position="483"/>
    </location>
</feature>
<evidence type="ECO:0000313" key="3">
    <source>
        <dbReference type="Proteomes" id="UP000039865"/>
    </source>
</evidence>
<feature type="region of interest" description="Disordered" evidence="1">
    <location>
        <begin position="445"/>
        <end position="483"/>
    </location>
</feature>
<feature type="region of interest" description="Disordered" evidence="1">
    <location>
        <begin position="413"/>
        <end position="433"/>
    </location>
</feature>
<sequence length="1136" mass="132962">MTPNHHYFQGHYAKMYSKQIKQLEQQKVQNALIVRNIKTLSKLSESNEMSIIKKGSESNTISGENELIEGSNNNYIPHSVGLRIKTINPNDIKNGESIHHERYKTNQEIYKSYHKDNFDINNQQHLFEEMVIQEHILDNRRTQVIHDLGQIQYYQDETGRIRMISPDIMRSARYLQPDEQITQEIAIKSFTEFDLNGQDGRQISHHHSVSAPKKHKLKNYNNQLKLDPYSKFLAQSYVHPFSYFDPNTQQHTMLYNTTGANHEFPMVNHIYINESEQIYPSMLSQIAKQHLMNSMHSPSKIKTKQDLMKKSILGLQQYDGAWILEKKGPKNKIDDIIIKGQSVPHNFVMGGGINQTNKQRRVNLQSAREGKDKQDQSKRQRDGNQEKSSPRRQKYKQDMASIKEKLKIIKSTDDSMIISNEEGGPDGQQTSQQLNLDQHDKIKNQRPHSKYRQHSQKITVTQNLNGQNNIRTNKPGNANQMSNQRNSMDMRLKKNNSISDQFNQKPSTNYNSQAYIKDKKEDINNESVIKEKDQDNIDSNGELKPDSQPHDDSNNQLQLNGQQIGKNTYSFRPRRPLVNPVELARIEQERMFQIKQEAKEKYQQYSLQNKQNNQKLKVKFMQVKFLQYIVCPGNNSQVVRKCLELRQERWEETNDFDTLFNFKWHPISKGIKFDIVNTHGTRQLVNHFENHDCFTTKDQMFKNFLNHCEIKKQNVFDFVPLTFVLEVDQVNYAYDLEKFIQYFSFIEKQIEGTGIPGEKLQQDEGTIEEILGNINNKFQNYHNSKDEKGPINARRKIPYSHFQAQNIWILKATGFNRGRGIHVFNKLEDLKKLIKEYTDGLNFENNYTSQQQTNKLINKQLQQQKETQQTQSTPADLSQGLRSTSFVIQKYVERPLLLRKRKFDIRVWVLVTQDAKCYFFKEGYIRTSCEVFTLSQDSITKASIHLTNNAVQKFAENYGKFEDGNQLSFQDVQNIINEEDPDSDPTYVKEKLVPRMKDIIINNLDSVKKKLKITTNSRGQGCCFELFGYDFIIDSEFQVWLIEVNTNPCLEESSQLLCKYIPRMVNDMLKLTVDQVFQTKKGQQPYDQASINQFTIENYTNEENMWEQINQLEPYIVGDNNKSIKENDKINKNKVI</sequence>
<protein>
    <submittedName>
        <fullName evidence="2">Ttl domain containing protein</fullName>
    </submittedName>
</protein>